<feature type="domain" description="GED" evidence="3">
    <location>
        <begin position="97"/>
        <end position="189"/>
    </location>
</feature>
<dbReference type="PROSITE" id="PS51388">
    <property type="entry name" value="GED"/>
    <property type="match status" value="1"/>
</dbReference>
<feature type="transmembrane region" description="Helical" evidence="2">
    <location>
        <begin position="259"/>
        <end position="282"/>
    </location>
</feature>
<sequence length="410" mass="44638">MAVLGDDDFKQEIGRDPPSQIIDEKVREQFESALLSEVMENIVLTTFKAAGSSSPKGALAKFLLKKVKEAIMEPAVREGGQGQPGASKKPGPQEIAVRRAISTMENYYKLSALSFVSYVNALVVQNSLLQKLPYEIFTYEIVSEQDADTVSSIAGEKEHDTKKRTECEQKLAILTKAVACFEDFQQWNLHNIPDIRLLQLGRLAKRSITAFYRQIHSTTTEASATTHGSTTADSTISSTSSVTGDPESNTGTRGLSGGAIAGVVIGAIAGLCLIGCGFYIAYRMGRRSRNDPETPRRSFMDSLRAIPRPNVNITWTQPKDNARVPALQQTFTEDLAKGPGEMLGDTSQHNQQPNVPGGQHLPKSEVPVVELACERVDKAEAPTDDAVGARTDAQQQPYSVDRTTRRPSGI</sequence>
<keyword evidence="2" id="KW-0472">Membrane</keyword>
<dbReference type="InterPro" id="IPR020850">
    <property type="entry name" value="GED_dom"/>
</dbReference>
<evidence type="ECO:0000313" key="5">
    <source>
        <dbReference type="Proteomes" id="UP000288168"/>
    </source>
</evidence>
<comment type="caution">
    <text evidence="4">The sequence shown here is derived from an EMBL/GenBank/DDBJ whole genome shotgun (WGS) entry which is preliminary data.</text>
</comment>
<organism evidence="4 5">
    <name type="scientific">Fusarium duplospermum</name>
    <dbReference type="NCBI Taxonomy" id="1325734"/>
    <lineage>
        <taxon>Eukaryota</taxon>
        <taxon>Fungi</taxon>
        <taxon>Dikarya</taxon>
        <taxon>Ascomycota</taxon>
        <taxon>Pezizomycotina</taxon>
        <taxon>Sordariomycetes</taxon>
        <taxon>Hypocreomycetidae</taxon>
        <taxon>Hypocreales</taxon>
        <taxon>Nectriaceae</taxon>
        <taxon>Fusarium</taxon>
        <taxon>Fusarium solani species complex</taxon>
    </lineage>
</organism>
<dbReference type="EMBL" id="NKCI01000380">
    <property type="protein sequence ID" value="RSL42170.1"/>
    <property type="molecule type" value="Genomic_DNA"/>
</dbReference>
<keyword evidence="2" id="KW-1133">Transmembrane helix</keyword>
<accession>A0A428NN41</accession>
<keyword evidence="5" id="KW-1185">Reference proteome</keyword>
<name>A0A428NN41_9HYPO</name>
<evidence type="ECO:0000259" key="3">
    <source>
        <dbReference type="PROSITE" id="PS51388"/>
    </source>
</evidence>
<feature type="compositionally biased region" description="Polar residues" evidence="1">
    <location>
        <begin position="345"/>
        <end position="354"/>
    </location>
</feature>
<feature type="region of interest" description="Disordered" evidence="1">
    <location>
        <begin position="222"/>
        <end position="253"/>
    </location>
</feature>
<reference evidence="4 5" key="1">
    <citation type="submission" date="2017-06" db="EMBL/GenBank/DDBJ databases">
        <title>Comparative genomic analysis of Ambrosia Fusariam Clade fungi.</title>
        <authorList>
            <person name="Stajich J.E."/>
            <person name="Carrillo J."/>
            <person name="Kijimoto T."/>
            <person name="Eskalen A."/>
            <person name="O'Donnell K."/>
            <person name="Kasson M."/>
        </authorList>
    </citation>
    <scope>NUCLEOTIDE SEQUENCE [LARGE SCALE GENOMIC DNA]</scope>
    <source>
        <strain evidence="4 5">NRRL62584</strain>
    </source>
</reference>
<gene>
    <name evidence="4" type="ORF">CEP54_015578</name>
</gene>
<dbReference type="OrthoDB" id="5061070at2759"/>
<keyword evidence="2" id="KW-0812">Transmembrane</keyword>
<protein>
    <recommendedName>
        <fullName evidence="3">GED domain-containing protein</fullName>
    </recommendedName>
</protein>
<dbReference type="Proteomes" id="UP000288168">
    <property type="component" value="Unassembled WGS sequence"/>
</dbReference>
<proteinExistence type="predicted"/>
<dbReference type="STRING" id="1325734.A0A428NN41"/>
<feature type="region of interest" description="Disordered" evidence="1">
    <location>
        <begin position="375"/>
        <end position="410"/>
    </location>
</feature>
<evidence type="ECO:0000313" key="4">
    <source>
        <dbReference type="EMBL" id="RSL42170.1"/>
    </source>
</evidence>
<evidence type="ECO:0000256" key="2">
    <source>
        <dbReference type="SAM" id="Phobius"/>
    </source>
</evidence>
<evidence type="ECO:0000256" key="1">
    <source>
        <dbReference type="SAM" id="MobiDB-lite"/>
    </source>
</evidence>
<feature type="compositionally biased region" description="Low complexity" evidence="1">
    <location>
        <begin position="222"/>
        <end position="243"/>
    </location>
</feature>
<feature type="region of interest" description="Disordered" evidence="1">
    <location>
        <begin position="336"/>
        <end position="362"/>
    </location>
</feature>
<dbReference type="AlphaFoldDB" id="A0A428NN41"/>